<organism evidence="1 2">
    <name type="scientific">Mycobacterium gordonae</name>
    <dbReference type="NCBI Taxonomy" id="1778"/>
    <lineage>
        <taxon>Bacteria</taxon>
        <taxon>Bacillati</taxon>
        <taxon>Actinomycetota</taxon>
        <taxon>Actinomycetes</taxon>
        <taxon>Mycobacteriales</taxon>
        <taxon>Mycobacteriaceae</taxon>
        <taxon>Mycobacterium</taxon>
    </lineage>
</organism>
<dbReference type="EMBL" id="LQOY01000087">
    <property type="protein sequence ID" value="ORV85398.1"/>
    <property type="molecule type" value="Genomic_DNA"/>
</dbReference>
<name>A0A1X1WFT0_MYCGO</name>
<evidence type="ECO:0000313" key="1">
    <source>
        <dbReference type="EMBL" id="ORV85398.1"/>
    </source>
</evidence>
<dbReference type="Proteomes" id="UP000193928">
    <property type="component" value="Unassembled WGS sequence"/>
</dbReference>
<dbReference type="PANTHER" id="PTHR35609">
    <property type="entry name" value="MACRO DOMAIN-CONTAINING PROTEIN"/>
    <property type="match status" value="1"/>
</dbReference>
<keyword evidence="2" id="KW-1185">Reference proteome</keyword>
<reference evidence="1 2" key="1">
    <citation type="submission" date="2016-01" db="EMBL/GenBank/DDBJ databases">
        <title>The new phylogeny of the genus Mycobacterium.</title>
        <authorList>
            <person name="Tarcisio F."/>
            <person name="Conor M."/>
            <person name="Antonella G."/>
            <person name="Elisabetta G."/>
            <person name="Giulia F.S."/>
            <person name="Sara T."/>
            <person name="Anna F."/>
            <person name="Clotilde B."/>
            <person name="Roberto B."/>
            <person name="Veronica D.S."/>
            <person name="Fabio R."/>
            <person name="Monica P."/>
            <person name="Olivier J."/>
            <person name="Enrico T."/>
            <person name="Nicola S."/>
        </authorList>
    </citation>
    <scope>NUCLEOTIDE SEQUENCE [LARGE SCALE GENOMIC DNA]</scope>
    <source>
        <strain evidence="1 2">DSM 44160</strain>
    </source>
</reference>
<dbReference type="AlphaFoldDB" id="A0A1X1WFT0"/>
<proteinExistence type="predicted"/>
<protein>
    <submittedName>
        <fullName evidence="1">Uncharacterized protein</fullName>
    </submittedName>
</protein>
<dbReference type="PANTHER" id="PTHR35609:SF1">
    <property type="entry name" value="MACRO DOMAIN-CONTAINING PROTEIN"/>
    <property type="match status" value="1"/>
</dbReference>
<evidence type="ECO:0000313" key="2">
    <source>
        <dbReference type="Proteomes" id="UP000193928"/>
    </source>
</evidence>
<accession>A0A1X1WFT0</accession>
<sequence>MNWFEQLMGFTESDYATTQRRLVVNGDTLTSTVNGKSYGIGQLSLPTLAELRTSTPNSSGTRTTVRPMVGDVRRLHADPTLRGALFQVASQFNLLEMMHPSVTPEEGVTRYADDGTQGPACAMAAGAATIYRNYLVAVGGQAGQTATRQLDALAHMGSALSAALGVPVSELWTMHNGYAACTGAGLRAITKLLDGATAEQRDALRGTLAIGLHRGVEVTDVKTKDQVVSQAYCSALPVAYYRSNGDWEAFARLVLESAYEATLLAASQQASTGGSNIVLLTRLGGGAFGNDDAWIDGAMMRALRIVEHAGLDVRIVSHGQPNSSVRAIITEWDRKEQA</sequence>
<gene>
    <name evidence="1" type="ORF">AWC08_25550</name>
</gene>
<comment type="caution">
    <text evidence="1">The sequence shown here is derived from an EMBL/GenBank/DDBJ whole genome shotgun (WGS) entry which is preliminary data.</text>
</comment>